<dbReference type="InterPro" id="IPR050769">
    <property type="entry name" value="NAT_camello-type"/>
</dbReference>
<name>A0ABR6VHU3_9FIRM</name>
<dbReference type="EMBL" id="JACOGK010000015">
    <property type="protein sequence ID" value="MBC3536864.1"/>
    <property type="molecule type" value="Genomic_DNA"/>
</dbReference>
<evidence type="ECO:0000313" key="3">
    <source>
        <dbReference type="EMBL" id="MBC3536864.1"/>
    </source>
</evidence>
<evidence type="ECO:0000259" key="2">
    <source>
        <dbReference type="PROSITE" id="PS51186"/>
    </source>
</evidence>
<evidence type="ECO:0000256" key="1">
    <source>
        <dbReference type="ARBA" id="ARBA00022679"/>
    </source>
</evidence>
<dbReference type="InterPro" id="IPR016181">
    <property type="entry name" value="Acyl_CoA_acyltransferase"/>
</dbReference>
<protein>
    <submittedName>
        <fullName evidence="3">GNAT family N-acetyltransferase</fullName>
    </submittedName>
</protein>
<dbReference type="RefSeq" id="WP_186503019.1">
    <property type="nucleotide sequence ID" value="NZ_JACOGK010000015.1"/>
</dbReference>
<comment type="caution">
    <text evidence="3">The sequence shown here is derived from an EMBL/GenBank/DDBJ whole genome shotgun (WGS) entry which is preliminary data.</text>
</comment>
<evidence type="ECO:0000313" key="4">
    <source>
        <dbReference type="Proteomes" id="UP000606870"/>
    </source>
</evidence>
<organism evidence="3 4">
    <name type="scientific">Megasphaera hominis</name>
    <dbReference type="NCBI Taxonomy" id="159836"/>
    <lineage>
        <taxon>Bacteria</taxon>
        <taxon>Bacillati</taxon>
        <taxon>Bacillota</taxon>
        <taxon>Negativicutes</taxon>
        <taxon>Veillonellales</taxon>
        <taxon>Veillonellaceae</taxon>
        <taxon>Megasphaera</taxon>
    </lineage>
</organism>
<proteinExistence type="predicted"/>
<dbReference type="InterPro" id="IPR000182">
    <property type="entry name" value="GNAT_dom"/>
</dbReference>
<dbReference type="Pfam" id="PF00583">
    <property type="entry name" value="Acetyltransf_1"/>
    <property type="match status" value="1"/>
</dbReference>
<dbReference type="PANTHER" id="PTHR13947:SF37">
    <property type="entry name" value="LD18367P"/>
    <property type="match status" value="1"/>
</dbReference>
<gene>
    <name evidence="3" type="ORF">H8J70_06340</name>
</gene>
<dbReference type="CDD" id="cd04301">
    <property type="entry name" value="NAT_SF"/>
    <property type="match status" value="1"/>
</dbReference>
<accession>A0ABR6VHU3</accession>
<dbReference type="Gene3D" id="3.40.630.30">
    <property type="match status" value="1"/>
</dbReference>
<keyword evidence="1" id="KW-0808">Transferase</keyword>
<dbReference type="PROSITE" id="PS51186">
    <property type="entry name" value="GNAT"/>
    <property type="match status" value="1"/>
</dbReference>
<feature type="domain" description="N-acetyltransferase" evidence="2">
    <location>
        <begin position="15"/>
        <end position="154"/>
    </location>
</feature>
<dbReference type="PANTHER" id="PTHR13947">
    <property type="entry name" value="GNAT FAMILY N-ACETYLTRANSFERASE"/>
    <property type="match status" value="1"/>
</dbReference>
<keyword evidence="4" id="KW-1185">Reference proteome</keyword>
<sequence length="158" mass="17862">MNDVQIVGWQDDYQQDYYNLAAEWLKRFLSIEPGDLALMEHPREAVIARGGDIFFARLGGKNVGTISLVPHAPAVYEVAKFAVTPACQGQHVGSLLLEHLLARARAREAEKLVLYTSHILQPAIHLYEKYGFYRTPANDSPFADADIRMELSIYEKEE</sequence>
<reference evidence="3 4" key="1">
    <citation type="submission" date="2020-08" db="EMBL/GenBank/DDBJ databases">
        <authorList>
            <person name="Liu C."/>
            <person name="Sun Q."/>
        </authorList>
    </citation>
    <scope>NUCLEOTIDE SEQUENCE [LARGE SCALE GENOMIC DNA]</scope>
    <source>
        <strain evidence="3 4">NSJ-59</strain>
    </source>
</reference>
<dbReference type="SUPFAM" id="SSF55729">
    <property type="entry name" value="Acyl-CoA N-acyltransferases (Nat)"/>
    <property type="match status" value="1"/>
</dbReference>
<dbReference type="Proteomes" id="UP000606870">
    <property type="component" value="Unassembled WGS sequence"/>
</dbReference>